<dbReference type="AlphaFoldDB" id="A0A090VNB3"/>
<comment type="caution">
    <text evidence="2">The sequence shown here is derived from an EMBL/GenBank/DDBJ whole genome shotgun (WGS) entry which is preliminary data.</text>
</comment>
<organism evidence="2 3">
    <name type="scientific">Pseudescherichia vulneris NBRC 102420</name>
    <dbReference type="NCBI Taxonomy" id="1115515"/>
    <lineage>
        <taxon>Bacteria</taxon>
        <taxon>Pseudomonadati</taxon>
        <taxon>Pseudomonadota</taxon>
        <taxon>Gammaproteobacteria</taxon>
        <taxon>Enterobacterales</taxon>
        <taxon>Enterobacteriaceae</taxon>
        <taxon>Pseudescherichia</taxon>
    </lineage>
</organism>
<protein>
    <submittedName>
        <fullName evidence="2">Uncharacterized protein</fullName>
    </submittedName>
</protein>
<evidence type="ECO:0000256" key="1">
    <source>
        <dbReference type="SAM" id="SignalP"/>
    </source>
</evidence>
<keyword evidence="1" id="KW-0732">Signal</keyword>
<dbReference type="RefSeq" id="WP_072015163.1">
    <property type="nucleotide sequence ID" value="NZ_BBMZ01000002.1"/>
</dbReference>
<feature type="signal peptide" evidence="1">
    <location>
        <begin position="1"/>
        <end position="21"/>
    </location>
</feature>
<dbReference type="eggNOG" id="ENOG502ZGW0">
    <property type="taxonomic scope" value="Bacteria"/>
</dbReference>
<dbReference type="EMBL" id="BBMZ01000002">
    <property type="protein sequence ID" value="GAL56557.1"/>
    <property type="molecule type" value="Genomic_DNA"/>
</dbReference>
<gene>
    <name evidence="2" type="ORF">EV102420_02_01610</name>
</gene>
<reference evidence="2 3" key="1">
    <citation type="submission" date="2014-09" db="EMBL/GenBank/DDBJ databases">
        <title>Whole genome shotgun sequence of Escherichia vulneris NBRC 102420.</title>
        <authorList>
            <person name="Yoshida Y."/>
            <person name="Hosoyama A."/>
            <person name="Tsuchikane K."/>
            <person name="Ohji S."/>
            <person name="Ichikawa N."/>
            <person name="Kimura A."/>
            <person name="Yamazoe A."/>
            <person name="Ezaki T."/>
            <person name="Fujita N."/>
        </authorList>
    </citation>
    <scope>NUCLEOTIDE SEQUENCE [LARGE SCALE GENOMIC DNA]</scope>
    <source>
        <strain evidence="2 3">NBRC 102420</strain>
    </source>
</reference>
<evidence type="ECO:0000313" key="2">
    <source>
        <dbReference type="EMBL" id="GAL56557.1"/>
    </source>
</evidence>
<dbReference type="STRING" id="1115515.EV102420_02_01610"/>
<sequence length="151" mass="17165">MKKIILIIATFMLHFPVLASAALYEGSEAKACFVQHANPNQQESCLHQKKIESESQLEKTIIETNKGIKDNNVGLFNGKEDATKTSGEVYSQRFLHAQKLWKQYRKELCLAVATEINEDAYDYQAFIDQCEINLNKRHGEEIKMMGILPAS</sequence>
<dbReference type="OrthoDB" id="6555623at2"/>
<evidence type="ECO:0000313" key="3">
    <source>
        <dbReference type="Proteomes" id="UP000029462"/>
    </source>
</evidence>
<name>A0A090VNB3_PSEVU</name>
<accession>A0A090VNB3</accession>
<dbReference type="Gene3D" id="1.20.1270.180">
    <property type="match status" value="1"/>
</dbReference>
<dbReference type="Proteomes" id="UP000029462">
    <property type="component" value="Unassembled WGS sequence"/>
</dbReference>
<feature type="chain" id="PRO_5001865601" evidence="1">
    <location>
        <begin position="22"/>
        <end position="151"/>
    </location>
</feature>
<keyword evidence="3" id="KW-1185">Reference proteome</keyword>
<proteinExistence type="predicted"/>